<dbReference type="UniPathway" id="UPA00087">
    <property type="reaction ID" value="UER00175"/>
</dbReference>
<evidence type="ECO:0000256" key="7">
    <source>
        <dbReference type="SAM" id="MobiDB-lite"/>
    </source>
</evidence>
<dbReference type="InterPro" id="IPR008145">
    <property type="entry name" value="GK/Ca_channel_bsu"/>
</dbReference>
<dbReference type="Proteomes" id="UP000298358">
    <property type="component" value="Unassembled WGS sequence"/>
</dbReference>
<evidence type="ECO:0000313" key="9">
    <source>
        <dbReference type="EMBL" id="TFU34115.1"/>
    </source>
</evidence>
<keyword evidence="4 6" id="KW-0547">Nucleotide-binding</keyword>
<dbReference type="SMART" id="SM00072">
    <property type="entry name" value="GuKc"/>
    <property type="match status" value="1"/>
</dbReference>
<evidence type="ECO:0000259" key="8">
    <source>
        <dbReference type="SMART" id="SM00072"/>
    </source>
</evidence>
<dbReference type="EMBL" id="SPQB01000003">
    <property type="protein sequence ID" value="TFU34115.1"/>
    <property type="molecule type" value="Genomic_DNA"/>
</dbReference>
<evidence type="ECO:0000256" key="4">
    <source>
        <dbReference type="ARBA" id="ARBA00022741"/>
    </source>
</evidence>
<evidence type="ECO:0000256" key="6">
    <source>
        <dbReference type="HAMAP-Rule" id="MF_00836"/>
    </source>
</evidence>
<evidence type="ECO:0000256" key="2">
    <source>
        <dbReference type="ARBA" id="ARBA00005069"/>
    </source>
</evidence>
<evidence type="ECO:0000256" key="5">
    <source>
        <dbReference type="ARBA" id="ARBA00022840"/>
    </source>
</evidence>
<comment type="caution">
    <text evidence="9">The sequence shown here is derived from an EMBL/GenBank/DDBJ whole genome shotgun (WGS) entry which is preliminary data.</text>
</comment>
<feature type="region of interest" description="Disordered" evidence="7">
    <location>
        <begin position="182"/>
        <end position="208"/>
    </location>
</feature>
<dbReference type="InterPro" id="IPR027417">
    <property type="entry name" value="P-loop_NTPase"/>
</dbReference>
<feature type="domain" description="Guanylate kinase/L-type calcium channel beta subunit" evidence="8">
    <location>
        <begin position="2"/>
        <end position="180"/>
    </location>
</feature>
<dbReference type="SUPFAM" id="SSF52540">
    <property type="entry name" value="P-loop containing nucleoside triphosphate hydrolases"/>
    <property type="match status" value="1"/>
</dbReference>
<accession>A0A4Y9FXT5</accession>
<comment type="similarity">
    <text evidence="6">Belongs to the ribose 1,5-bisphosphokinase family.</text>
</comment>
<reference evidence="9 10" key="1">
    <citation type="submission" date="2019-03" db="EMBL/GenBank/DDBJ databases">
        <title>Diversity of the mouse oral microbiome.</title>
        <authorList>
            <person name="Joseph S."/>
            <person name="Aduse-Opoku J."/>
            <person name="Curtis M."/>
            <person name="Wade W."/>
            <person name="Hashim A."/>
        </authorList>
    </citation>
    <scope>NUCLEOTIDE SEQUENCE [LARGE SCALE GENOMIC DNA]</scope>
    <source>
        <strain evidence="9 10">P1012</strain>
    </source>
</reference>
<dbReference type="GO" id="GO:0006015">
    <property type="term" value="P:5-phosphoribose 1-diphosphate biosynthetic process"/>
    <property type="evidence" value="ECO:0007669"/>
    <property type="project" value="UniProtKB-UniRule"/>
</dbReference>
<gene>
    <name evidence="6 9" type="primary">phnN</name>
    <name evidence="9" type="ORF">E4U02_02290</name>
</gene>
<dbReference type="InterPro" id="IPR012699">
    <property type="entry name" value="PhnN"/>
</dbReference>
<organism evidence="9 10">
    <name type="scientific">Microbacterium paludicola</name>
    <dbReference type="NCBI Taxonomy" id="300019"/>
    <lineage>
        <taxon>Bacteria</taxon>
        <taxon>Bacillati</taxon>
        <taxon>Actinomycetota</taxon>
        <taxon>Actinomycetes</taxon>
        <taxon>Micrococcales</taxon>
        <taxon>Microbacteriaceae</taxon>
        <taxon>Microbacterium</taxon>
    </lineage>
</organism>
<keyword evidence="5 6" id="KW-0067">ATP-binding</keyword>
<dbReference type="AlphaFoldDB" id="A0A4Y9FXT5"/>
<name>A0A4Y9FXT5_9MICO</name>
<protein>
    <recommendedName>
        <fullName evidence="6">Ribose 1,5-bisphosphate phosphokinase PhnN</fullName>
        <ecNumber evidence="6">2.7.4.23</ecNumber>
    </recommendedName>
    <alternativeName>
        <fullName evidence="6">Ribose 1,5-bisphosphokinase</fullName>
    </alternativeName>
</protein>
<dbReference type="Gene3D" id="3.40.50.300">
    <property type="entry name" value="P-loop containing nucleotide triphosphate hydrolases"/>
    <property type="match status" value="1"/>
</dbReference>
<dbReference type="RefSeq" id="WP_135112771.1">
    <property type="nucleotide sequence ID" value="NZ_JADGLL010000003.1"/>
</dbReference>
<evidence type="ECO:0000313" key="10">
    <source>
        <dbReference type="Proteomes" id="UP000298358"/>
    </source>
</evidence>
<proteinExistence type="inferred from homology"/>
<feature type="binding site" evidence="6">
    <location>
        <begin position="10"/>
        <end position="17"/>
    </location>
    <ligand>
        <name>ATP</name>
        <dbReference type="ChEBI" id="CHEBI:30616"/>
    </ligand>
</feature>
<dbReference type="GO" id="GO:0033863">
    <property type="term" value="F:ribose 1,5-bisphosphate phosphokinase activity"/>
    <property type="evidence" value="ECO:0007669"/>
    <property type="project" value="UniProtKB-UniRule"/>
</dbReference>
<evidence type="ECO:0000256" key="1">
    <source>
        <dbReference type="ARBA" id="ARBA00000373"/>
    </source>
</evidence>
<dbReference type="GO" id="GO:0019634">
    <property type="term" value="P:organic phosphonate metabolic process"/>
    <property type="evidence" value="ECO:0007669"/>
    <property type="project" value="UniProtKB-UniRule"/>
</dbReference>
<keyword evidence="3 6" id="KW-0808">Transferase</keyword>
<comment type="pathway">
    <text evidence="2 6">Metabolic intermediate biosynthesis; 5-phospho-alpha-D-ribose 1-diphosphate biosynthesis; 5-phospho-alpha-D-ribose 1-diphosphate from D-ribose 5-phosphate (route II): step 3/3.</text>
</comment>
<keyword evidence="9" id="KW-0418">Kinase</keyword>
<keyword evidence="10" id="KW-1185">Reference proteome</keyword>
<sequence>MTGAFVAVVGPSGAGKDSVIDAARRRLEGDPTFVFARRAITRPAGRAEDCAFATEEQFAAHEASGSFSLAWRAHGLAYGIPVENLALVRGGTVVVGNVSRAVLTELDDRFPRAYVVRITVPEEVRRARIAARGREDDAALAARLDRPDPAPGHPADLEIVNDGTLEEAGETLAAFLRAVAGSAEMSASPEHPRDPDPENAASPKKADG</sequence>
<evidence type="ECO:0000256" key="3">
    <source>
        <dbReference type="ARBA" id="ARBA00022679"/>
    </source>
</evidence>
<comment type="function">
    <text evidence="6">Catalyzes the phosphorylation of ribose 1,5-bisphosphate to 5-phospho-D-ribosyl alpha-1-diphosphate (PRPP).</text>
</comment>
<dbReference type="HAMAP" id="MF_00836">
    <property type="entry name" value="PhnN"/>
    <property type="match status" value="1"/>
</dbReference>
<dbReference type="OrthoDB" id="341217at2"/>
<dbReference type="EC" id="2.7.4.23" evidence="6"/>
<dbReference type="GO" id="GO:0005524">
    <property type="term" value="F:ATP binding"/>
    <property type="evidence" value="ECO:0007669"/>
    <property type="project" value="UniProtKB-KW"/>
</dbReference>
<dbReference type="NCBIfam" id="TIGR02322">
    <property type="entry name" value="phosphon_PhnN"/>
    <property type="match status" value="1"/>
</dbReference>
<comment type="catalytic activity">
    <reaction evidence="1 6">
        <text>alpha-D-ribose 1,5-bisphosphate + ATP = 5-phospho-alpha-D-ribose 1-diphosphate + ADP</text>
        <dbReference type="Rhea" id="RHEA:20109"/>
        <dbReference type="ChEBI" id="CHEBI:30616"/>
        <dbReference type="ChEBI" id="CHEBI:58017"/>
        <dbReference type="ChEBI" id="CHEBI:68688"/>
        <dbReference type="ChEBI" id="CHEBI:456216"/>
        <dbReference type="EC" id="2.7.4.23"/>
    </reaction>
</comment>